<keyword evidence="2" id="KW-0479">Metal-binding</keyword>
<gene>
    <name evidence="7" type="ORF">SAMN05216565_10519</name>
</gene>
<evidence type="ECO:0000256" key="5">
    <source>
        <dbReference type="SAM" id="SignalP"/>
    </source>
</evidence>
<sequence length="447" mass="50832">MKGFKRVLFLLSFLLLITVPVHATSVNGSNEVIYSIMVDRFNNGDPTNDYDVNTNDQHAYHGGDLKGISAKLDYIKDMGFTTILLSSIFGNGQKYKSGDQIDYFEVDQHFGSIEDLRSLIGDAHEKNLKVMIEFPASASINEDELLNAGAMWVNETGIDGYHLTNMNQVSVDFWVDFYQEITNVNKEFLFIAEANKSDLETYKSVGFTYLADPTIYQEAASILSDSDQSFSDSIIDTEQLSVKYVDSKDTIRFTRRSLENEEHPVTRLKLALSYLYLTPGVPIIYYGTEIVQDGGEPPTNSPLMNFRTDDELEKYMTMLSKIRSGVPSITKGNYDVLHQTEDGMLVLKSTYEERTDIVVINNSTKTQKVTINSEELDDNKQLRGLIEENVFVEEAGEYTIILDREKAEVFHLEDRQGINIGFVLTIVIIPLLMIVFFILNRRKHQKR</sequence>
<comment type="cofactor">
    <cofactor evidence="1">
        <name>Ca(2+)</name>
        <dbReference type="ChEBI" id="CHEBI:29108"/>
    </cofactor>
</comment>
<keyword evidence="4" id="KW-1133">Transmembrane helix</keyword>
<dbReference type="OrthoDB" id="9805159at2"/>
<accession>A0A1H0UMS5</accession>
<name>A0A1H0UMS5_9BACI</name>
<evidence type="ECO:0000313" key="7">
    <source>
        <dbReference type="EMBL" id="SDP67146.1"/>
    </source>
</evidence>
<dbReference type="InterPro" id="IPR006047">
    <property type="entry name" value="GH13_cat_dom"/>
</dbReference>
<keyword evidence="8" id="KW-1185">Reference proteome</keyword>
<dbReference type="Pfam" id="PF22026">
    <property type="entry name" value="Alpha-amylase_C_2"/>
    <property type="match status" value="1"/>
</dbReference>
<keyword evidence="4" id="KW-0472">Membrane</keyword>
<keyword evidence="3 5" id="KW-0732">Signal</keyword>
<evidence type="ECO:0000259" key="6">
    <source>
        <dbReference type="SMART" id="SM00642"/>
    </source>
</evidence>
<evidence type="ECO:0000256" key="4">
    <source>
        <dbReference type="SAM" id="Phobius"/>
    </source>
</evidence>
<dbReference type="Gene3D" id="3.20.20.80">
    <property type="entry name" value="Glycosidases"/>
    <property type="match status" value="2"/>
</dbReference>
<dbReference type="Gene3D" id="2.60.40.1180">
    <property type="entry name" value="Golgi alpha-mannosidase II"/>
    <property type="match status" value="1"/>
</dbReference>
<reference evidence="8" key="1">
    <citation type="submission" date="2016-10" db="EMBL/GenBank/DDBJ databases">
        <authorList>
            <person name="Varghese N."/>
            <person name="Submissions S."/>
        </authorList>
    </citation>
    <scope>NUCLEOTIDE SEQUENCE [LARGE SCALE GENOMIC DNA]</scope>
    <source>
        <strain evidence="8">IBRC-M10078</strain>
    </source>
</reference>
<feature type="signal peptide" evidence="5">
    <location>
        <begin position="1"/>
        <end position="23"/>
    </location>
</feature>
<dbReference type="AlphaFoldDB" id="A0A1H0UMS5"/>
<feature type="transmembrane region" description="Helical" evidence="4">
    <location>
        <begin position="420"/>
        <end position="439"/>
    </location>
</feature>
<dbReference type="STRING" id="930152.SAMN05216565_10519"/>
<proteinExistence type="predicted"/>
<feature type="domain" description="Glycosyl hydrolase family 13 catalytic" evidence="6">
    <location>
        <begin position="35"/>
        <end position="323"/>
    </location>
</feature>
<evidence type="ECO:0000256" key="3">
    <source>
        <dbReference type="ARBA" id="ARBA00022729"/>
    </source>
</evidence>
<dbReference type="SUPFAM" id="SSF51445">
    <property type="entry name" value="(Trans)glycosidases"/>
    <property type="match status" value="1"/>
</dbReference>
<dbReference type="RefSeq" id="WP_090854065.1">
    <property type="nucleotide sequence ID" value="NZ_FNJU01000005.1"/>
</dbReference>
<dbReference type="InterPro" id="IPR017853">
    <property type="entry name" value="GH"/>
</dbReference>
<dbReference type="SUPFAM" id="SSF51011">
    <property type="entry name" value="Glycosyl hydrolase domain"/>
    <property type="match status" value="1"/>
</dbReference>
<dbReference type="InterPro" id="IPR054174">
    <property type="entry name" value="Alpha-amylase-like_C"/>
</dbReference>
<dbReference type="Proteomes" id="UP000199159">
    <property type="component" value="Unassembled WGS sequence"/>
</dbReference>
<evidence type="ECO:0000256" key="2">
    <source>
        <dbReference type="ARBA" id="ARBA00022723"/>
    </source>
</evidence>
<keyword evidence="4" id="KW-0812">Transmembrane</keyword>
<evidence type="ECO:0000313" key="8">
    <source>
        <dbReference type="Proteomes" id="UP000199159"/>
    </source>
</evidence>
<protein>
    <submittedName>
        <fullName evidence="7">Alpha-amylase</fullName>
    </submittedName>
</protein>
<dbReference type="PANTHER" id="PTHR10357:SF215">
    <property type="entry name" value="ALPHA-AMYLASE 1"/>
    <property type="match status" value="1"/>
</dbReference>
<dbReference type="PANTHER" id="PTHR10357">
    <property type="entry name" value="ALPHA-AMYLASE FAMILY MEMBER"/>
    <property type="match status" value="1"/>
</dbReference>
<dbReference type="GO" id="GO:0005975">
    <property type="term" value="P:carbohydrate metabolic process"/>
    <property type="evidence" value="ECO:0007669"/>
    <property type="project" value="InterPro"/>
</dbReference>
<feature type="chain" id="PRO_5011724898" evidence="5">
    <location>
        <begin position="24"/>
        <end position="447"/>
    </location>
</feature>
<organism evidence="7 8">
    <name type="scientific">Litchfieldia salsa</name>
    <dbReference type="NCBI Taxonomy" id="930152"/>
    <lineage>
        <taxon>Bacteria</taxon>
        <taxon>Bacillati</taxon>
        <taxon>Bacillota</taxon>
        <taxon>Bacilli</taxon>
        <taxon>Bacillales</taxon>
        <taxon>Bacillaceae</taxon>
        <taxon>Litchfieldia</taxon>
    </lineage>
</organism>
<evidence type="ECO:0000256" key="1">
    <source>
        <dbReference type="ARBA" id="ARBA00001913"/>
    </source>
</evidence>
<dbReference type="Pfam" id="PF00128">
    <property type="entry name" value="Alpha-amylase"/>
    <property type="match status" value="1"/>
</dbReference>
<dbReference type="EMBL" id="FNJU01000005">
    <property type="protein sequence ID" value="SDP67146.1"/>
    <property type="molecule type" value="Genomic_DNA"/>
</dbReference>
<dbReference type="InterPro" id="IPR013780">
    <property type="entry name" value="Glyco_hydro_b"/>
</dbReference>
<dbReference type="SMART" id="SM00642">
    <property type="entry name" value="Aamy"/>
    <property type="match status" value="1"/>
</dbReference>